<name>A0A7J0GCR5_9ERIC</name>
<proteinExistence type="predicted"/>
<keyword evidence="2" id="KW-1185">Reference proteome</keyword>
<dbReference type="AlphaFoldDB" id="A0A7J0GCR5"/>
<organism evidence="1 2">
    <name type="scientific">Actinidia rufa</name>
    <dbReference type="NCBI Taxonomy" id="165716"/>
    <lineage>
        <taxon>Eukaryota</taxon>
        <taxon>Viridiplantae</taxon>
        <taxon>Streptophyta</taxon>
        <taxon>Embryophyta</taxon>
        <taxon>Tracheophyta</taxon>
        <taxon>Spermatophyta</taxon>
        <taxon>Magnoliopsida</taxon>
        <taxon>eudicotyledons</taxon>
        <taxon>Gunneridae</taxon>
        <taxon>Pentapetalae</taxon>
        <taxon>asterids</taxon>
        <taxon>Ericales</taxon>
        <taxon>Actinidiaceae</taxon>
        <taxon>Actinidia</taxon>
    </lineage>
</organism>
<evidence type="ECO:0000313" key="2">
    <source>
        <dbReference type="Proteomes" id="UP000585474"/>
    </source>
</evidence>
<gene>
    <name evidence="1" type="ORF">Acr_20g0003980</name>
</gene>
<sequence>MTWIRFSTTDFLVQVKLRGEIRQDTTTLMLSRFRGECTISGAAGKSTFEKIMSPANGLDLSSVQPGILLFLYAG</sequence>
<protein>
    <submittedName>
        <fullName evidence="1">Uncharacterized protein</fullName>
    </submittedName>
</protein>
<evidence type="ECO:0000313" key="1">
    <source>
        <dbReference type="EMBL" id="GFZ08590.1"/>
    </source>
</evidence>
<dbReference type="Proteomes" id="UP000585474">
    <property type="component" value="Unassembled WGS sequence"/>
</dbReference>
<dbReference type="EMBL" id="BJWL01000020">
    <property type="protein sequence ID" value="GFZ08590.1"/>
    <property type="molecule type" value="Genomic_DNA"/>
</dbReference>
<reference evidence="1 2" key="1">
    <citation type="submission" date="2019-07" db="EMBL/GenBank/DDBJ databases">
        <title>De Novo Assembly of kiwifruit Actinidia rufa.</title>
        <authorList>
            <person name="Sugita-Konishi S."/>
            <person name="Sato K."/>
            <person name="Mori E."/>
            <person name="Abe Y."/>
            <person name="Kisaki G."/>
            <person name="Hamano K."/>
            <person name="Suezawa K."/>
            <person name="Otani M."/>
            <person name="Fukuda T."/>
            <person name="Manabe T."/>
            <person name="Gomi K."/>
            <person name="Tabuchi M."/>
            <person name="Akimitsu K."/>
            <person name="Kataoka I."/>
        </authorList>
    </citation>
    <scope>NUCLEOTIDE SEQUENCE [LARGE SCALE GENOMIC DNA]</scope>
    <source>
        <strain evidence="2">cv. Fuchu</strain>
    </source>
</reference>
<accession>A0A7J0GCR5</accession>
<comment type="caution">
    <text evidence="1">The sequence shown here is derived from an EMBL/GenBank/DDBJ whole genome shotgun (WGS) entry which is preliminary data.</text>
</comment>